<sequence length="278" mass="30052">MSSPVPPLVGSPGVRLARTHRIDLAEAAGRPRRLFVALPQGPVPHRGHPVLWTLDGNALFPLMSALLWQRSARPADMRVALPVIVGLGHPGEAAYEQTARAEDYTPPPGPAAGQADRLLDCLAQLQAWLAHQLPINATQQTLFGHSFGGLLTLYALFSRPALFQRYFAASPSIWWGDRAILVHRDRFLQRPADGGDDGRRLLLTAGSLEEGAAKPLADPGRERRQRERRQVGSARELVASLAGAPGLRAEFRLLDGQDHGSLVLPSSALALDLATART</sequence>
<dbReference type="GO" id="GO:0016787">
    <property type="term" value="F:hydrolase activity"/>
    <property type="evidence" value="ECO:0007669"/>
    <property type="project" value="UniProtKB-KW"/>
</dbReference>
<name>A0ABT3KRT7_9BURK</name>
<dbReference type="Pfam" id="PF00756">
    <property type="entry name" value="Esterase"/>
    <property type="match status" value="1"/>
</dbReference>
<dbReference type="InterPro" id="IPR052558">
    <property type="entry name" value="Siderophore_Hydrolase_D"/>
</dbReference>
<comment type="similarity">
    <text evidence="1">Belongs to the esterase D family.</text>
</comment>
<evidence type="ECO:0000256" key="1">
    <source>
        <dbReference type="ARBA" id="ARBA00005622"/>
    </source>
</evidence>
<gene>
    <name evidence="3" type="ORF">D5039_07610</name>
</gene>
<dbReference type="PANTHER" id="PTHR40841:SF2">
    <property type="entry name" value="SIDEROPHORE-DEGRADING ESTERASE (EUROFUNG)"/>
    <property type="match status" value="1"/>
</dbReference>
<dbReference type="PANTHER" id="PTHR40841">
    <property type="entry name" value="SIDEROPHORE TRIACETYLFUSARININE C ESTERASE"/>
    <property type="match status" value="1"/>
</dbReference>
<evidence type="ECO:0000313" key="4">
    <source>
        <dbReference type="Proteomes" id="UP001208935"/>
    </source>
</evidence>
<accession>A0ABT3KRT7</accession>
<dbReference type="InterPro" id="IPR029058">
    <property type="entry name" value="AB_hydrolase_fold"/>
</dbReference>
<dbReference type="InterPro" id="IPR000801">
    <property type="entry name" value="Esterase-like"/>
</dbReference>
<dbReference type="EMBL" id="QZCW01000001">
    <property type="protein sequence ID" value="MCW5321032.1"/>
    <property type="molecule type" value="Genomic_DNA"/>
</dbReference>
<evidence type="ECO:0000313" key="3">
    <source>
        <dbReference type="EMBL" id="MCW5321032.1"/>
    </source>
</evidence>
<proteinExistence type="inferred from homology"/>
<dbReference type="Proteomes" id="UP001208935">
    <property type="component" value="Unassembled WGS sequence"/>
</dbReference>
<dbReference type="SUPFAM" id="SSF53474">
    <property type="entry name" value="alpha/beta-Hydrolases"/>
    <property type="match status" value="1"/>
</dbReference>
<evidence type="ECO:0000256" key="2">
    <source>
        <dbReference type="ARBA" id="ARBA00022801"/>
    </source>
</evidence>
<comment type="caution">
    <text evidence="3">The sequence shown here is derived from an EMBL/GenBank/DDBJ whole genome shotgun (WGS) entry which is preliminary data.</text>
</comment>
<protein>
    <submittedName>
        <fullName evidence="3">Alpha/beta hydrolase</fullName>
    </submittedName>
</protein>
<keyword evidence="4" id="KW-1185">Reference proteome</keyword>
<reference evidence="4" key="1">
    <citation type="submission" date="2023-07" db="EMBL/GenBank/DDBJ databases">
        <title>Verminephrobacter genomes.</title>
        <authorList>
            <person name="Lund M.B."/>
        </authorList>
    </citation>
    <scope>NUCLEOTIDE SEQUENCE [LARGE SCALE GENOMIC DNA]</scope>
    <source>
        <strain evidence="4">AtM5-05</strain>
    </source>
</reference>
<keyword evidence="2 3" id="KW-0378">Hydrolase</keyword>
<dbReference type="Gene3D" id="3.40.50.1820">
    <property type="entry name" value="alpha/beta hydrolase"/>
    <property type="match status" value="1"/>
</dbReference>
<organism evidence="3 4">
    <name type="scientific">Verminephrobacter aporrectodeae subsp. tuberculatae</name>
    <dbReference type="NCBI Taxonomy" id="1110392"/>
    <lineage>
        <taxon>Bacteria</taxon>
        <taxon>Pseudomonadati</taxon>
        <taxon>Pseudomonadota</taxon>
        <taxon>Betaproteobacteria</taxon>
        <taxon>Burkholderiales</taxon>
        <taxon>Comamonadaceae</taxon>
        <taxon>Verminephrobacter</taxon>
    </lineage>
</organism>